<gene>
    <name evidence="1" type="ORF">AFUS01_LOCUS37987</name>
</gene>
<protein>
    <submittedName>
        <fullName evidence="1">Uncharacterized protein</fullName>
    </submittedName>
</protein>
<evidence type="ECO:0000313" key="1">
    <source>
        <dbReference type="EMBL" id="CAG7828034.1"/>
    </source>
</evidence>
<accession>A0A8J2LSQ6</accession>
<feature type="non-terminal residue" evidence="1">
    <location>
        <position position="1"/>
    </location>
</feature>
<proteinExistence type="predicted"/>
<dbReference type="Proteomes" id="UP000708208">
    <property type="component" value="Unassembled WGS sequence"/>
</dbReference>
<evidence type="ECO:0000313" key="2">
    <source>
        <dbReference type="Proteomes" id="UP000708208"/>
    </source>
</evidence>
<organism evidence="1 2">
    <name type="scientific">Allacma fusca</name>
    <dbReference type="NCBI Taxonomy" id="39272"/>
    <lineage>
        <taxon>Eukaryota</taxon>
        <taxon>Metazoa</taxon>
        <taxon>Ecdysozoa</taxon>
        <taxon>Arthropoda</taxon>
        <taxon>Hexapoda</taxon>
        <taxon>Collembola</taxon>
        <taxon>Symphypleona</taxon>
        <taxon>Sminthuridae</taxon>
        <taxon>Allacma</taxon>
    </lineage>
</organism>
<keyword evidence="2" id="KW-1185">Reference proteome</keyword>
<comment type="caution">
    <text evidence="1">The sequence shown here is derived from an EMBL/GenBank/DDBJ whole genome shotgun (WGS) entry which is preliminary data.</text>
</comment>
<sequence length="13" mass="1442">GGTTLKVHYLCHL</sequence>
<dbReference type="EMBL" id="CAJVCH010545867">
    <property type="protein sequence ID" value="CAG7828034.1"/>
    <property type="molecule type" value="Genomic_DNA"/>
</dbReference>
<name>A0A8J2LSQ6_9HEXA</name>
<reference evidence="1" key="1">
    <citation type="submission" date="2021-06" db="EMBL/GenBank/DDBJ databases">
        <authorList>
            <person name="Hodson N. C."/>
            <person name="Mongue J. A."/>
            <person name="Jaron S. K."/>
        </authorList>
    </citation>
    <scope>NUCLEOTIDE SEQUENCE</scope>
</reference>